<feature type="domain" description="Protein kinase" evidence="6">
    <location>
        <begin position="165"/>
        <end position="420"/>
    </location>
</feature>
<dbReference type="GO" id="GO:0005737">
    <property type="term" value="C:cytoplasm"/>
    <property type="evidence" value="ECO:0007669"/>
    <property type="project" value="TreeGrafter"/>
</dbReference>
<reference evidence="7 8" key="1">
    <citation type="submission" date="2016-07" db="EMBL/GenBank/DDBJ databases">
        <title>Pervasive Adenine N6-methylation of Active Genes in Fungi.</title>
        <authorList>
            <consortium name="DOE Joint Genome Institute"/>
            <person name="Mondo S.J."/>
            <person name="Dannebaum R.O."/>
            <person name="Kuo R.C."/>
            <person name="Labutti K."/>
            <person name="Haridas S."/>
            <person name="Kuo A."/>
            <person name="Salamov A."/>
            <person name="Ahrendt S.R."/>
            <person name="Lipzen A."/>
            <person name="Sullivan W."/>
            <person name="Andreopoulos W.B."/>
            <person name="Clum A."/>
            <person name="Lindquist E."/>
            <person name="Daum C."/>
            <person name="Ramamoorthy G.K."/>
            <person name="Gryganskyi A."/>
            <person name="Culley D."/>
            <person name="Magnuson J.K."/>
            <person name="James T.Y."/>
            <person name="O'Malley M.A."/>
            <person name="Stajich J.E."/>
            <person name="Spatafora J.W."/>
            <person name="Visel A."/>
            <person name="Grigoriev I.V."/>
        </authorList>
    </citation>
    <scope>NUCLEOTIDE SEQUENCE [LARGE SCALE GENOMIC DNA]</scope>
    <source>
        <strain evidence="7 8">NRRL 2496</strain>
    </source>
</reference>
<feature type="compositionally biased region" description="Low complexity" evidence="5">
    <location>
        <begin position="83"/>
        <end position="104"/>
    </location>
</feature>
<dbReference type="Gene3D" id="1.10.510.10">
    <property type="entry name" value="Transferase(Phosphotransferase) domain 1"/>
    <property type="match status" value="1"/>
</dbReference>
<evidence type="ECO:0000256" key="5">
    <source>
        <dbReference type="SAM" id="MobiDB-lite"/>
    </source>
</evidence>
<dbReference type="InterPro" id="IPR017441">
    <property type="entry name" value="Protein_kinase_ATP_BS"/>
</dbReference>
<evidence type="ECO:0000256" key="4">
    <source>
        <dbReference type="RuleBase" id="RU000304"/>
    </source>
</evidence>
<evidence type="ECO:0000313" key="8">
    <source>
        <dbReference type="Proteomes" id="UP000242180"/>
    </source>
</evidence>
<proteinExistence type="inferred from homology"/>
<dbReference type="PROSITE" id="PS00107">
    <property type="entry name" value="PROTEIN_KINASE_ATP"/>
    <property type="match status" value="1"/>
</dbReference>
<feature type="compositionally biased region" description="Basic residues" evidence="5">
    <location>
        <begin position="108"/>
        <end position="119"/>
    </location>
</feature>
<organism evidence="7 8">
    <name type="scientific">Syncephalastrum racemosum</name>
    <name type="common">Filamentous fungus</name>
    <dbReference type="NCBI Taxonomy" id="13706"/>
    <lineage>
        <taxon>Eukaryota</taxon>
        <taxon>Fungi</taxon>
        <taxon>Fungi incertae sedis</taxon>
        <taxon>Mucoromycota</taxon>
        <taxon>Mucoromycotina</taxon>
        <taxon>Mucoromycetes</taxon>
        <taxon>Mucorales</taxon>
        <taxon>Syncephalastraceae</taxon>
        <taxon>Syncephalastrum</taxon>
    </lineage>
</organism>
<evidence type="ECO:0000256" key="2">
    <source>
        <dbReference type="ARBA" id="ARBA00022840"/>
    </source>
</evidence>
<dbReference type="GO" id="GO:0000226">
    <property type="term" value="P:microtubule cytoskeleton organization"/>
    <property type="evidence" value="ECO:0007669"/>
    <property type="project" value="TreeGrafter"/>
</dbReference>
<dbReference type="PROSITE" id="PS00108">
    <property type="entry name" value="PROTEIN_KINASE_ST"/>
    <property type="match status" value="1"/>
</dbReference>
<feature type="binding site" evidence="3">
    <location>
        <position position="194"/>
    </location>
    <ligand>
        <name>ATP</name>
        <dbReference type="ChEBI" id="CHEBI:30616"/>
    </ligand>
</feature>
<keyword evidence="1 3" id="KW-0547">Nucleotide-binding</keyword>
<dbReference type="InterPro" id="IPR000719">
    <property type="entry name" value="Prot_kinase_dom"/>
</dbReference>
<keyword evidence="4" id="KW-0723">Serine/threonine-protein kinase</keyword>
<dbReference type="FunFam" id="1.10.510.10:FF:000571">
    <property type="entry name" value="Maternal embryonic leucine zipper kinase"/>
    <property type="match status" value="1"/>
</dbReference>
<keyword evidence="7" id="KW-0418">Kinase</keyword>
<dbReference type="Pfam" id="PF00069">
    <property type="entry name" value="Pkinase"/>
    <property type="match status" value="1"/>
</dbReference>
<dbReference type="SUPFAM" id="SSF56112">
    <property type="entry name" value="Protein kinase-like (PK-like)"/>
    <property type="match status" value="1"/>
</dbReference>
<dbReference type="PROSITE" id="PS50011">
    <property type="entry name" value="PROTEIN_KINASE_DOM"/>
    <property type="match status" value="1"/>
</dbReference>
<protein>
    <submittedName>
        <fullName evidence="7">Kinase-like domain-containing protein</fullName>
    </submittedName>
</protein>
<dbReference type="InterPro" id="IPR008271">
    <property type="entry name" value="Ser/Thr_kinase_AS"/>
</dbReference>
<dbReference type="InParanoid" id="A0A1X2H575"/>
<dbReference type="GO" id="GO:0005524">
    <property type="term" value="F:ATP binding"/>
    <property type="evidence" value="ECO:0007669"/>
    <property type="project" value="UniProtKB-UniRule"/>
</dbReference>
<evidence type="ECO:0000256" key="1">
    <source>
        <dbReference type="ARBA" id="ARBA00022741"/>
    </source>
</evidence>
<gene>
    <name evidence="7" type="ORF">BCR43DRAFT_497109</name>
</gene>
<comment type="caution">
    <text evidence="7">The sequence shown here is derived from an EMBL/GenBank/DDBJ whole genome shotgun (WGS) entry which is preliminary data.</text>
</comment>
<keyword evidence="2 3" id="KW-0067">ATP-binding</keyword>
<keyword evidence="7" id="KW-0808">Transferase</keyword>
<dbReference type="GO" id="GO:0004674">
    <property type="term" value="F:protein serine/threonine kinase activity"/>
    <property type="evidence" value="ECO:0007669"/>
    <property type="project" value="UniProtKB-KW"/>
</dbReference>
<dbReference type="OMA" id="RIANAEW"/>
<evidence type="ECO:0000256" key="3">
    <source>
        <dbReference type="PROSITE-ProRule" id="PRU10141"/>
    </source>
</evidence>
<keyword evidence="8" id="KW-1185">Reference proteome</keyword>
<name>A0A1X2H575_SYNRA</name>
<dbReference type="SMART" id="SM00220">
    <property type="entry name" value="S_TKc"/>
    <property type="match status" value="1"/>
</dbReference>
<feature type="region of interest" description="Disordered" evidence="5">
    <location>
        <begin position="68"/>
        <end position="119"/>
    </location>
</feature>
<comment type="similarity">
    <text evidence="4">Belongs to the protein kinase superfamily.</text>
</comment>
<accession>A0A1X2H575</accession>
<evidence type="ECO:0000259" key="6">
    <source>
        <dbReference type="PROSITE" id="PS50011"/>
    </source>
</evidence>
<dbReference type="Proteomes" id="UP000242180">
    <property type="component" value="Unassembled WGS sequence"/>
</dbReference>
<dbReference type="AlphaFoldDB" id="A0A1X2H575"/>
<sequence>MLNNKSTDDRFNSYFQFIRPARPDHRSSSLTVDTDPLGITYDNQHHAGSSKHDESYYSDIFRQLNYPHDKHRRHPSSPTAGVSNPSLSPSPSSSTSSTLHPASPVRVPRNKCHLTRRRSSLVSPPLSAQSWDHVKSPAASFLASFASPVVPPVLEEEDGDEIDEYVLEHIIGYGGFSTVRRGYSVVDGHKVAIKIIKTSMLSERELANLERELAIWKSLDHPHIVQVEKILETDHAMYIVCTYCGNGSLLYYRAPSLDATAHVFRQLCQAVAYLHTYARVCHKDIKLENVLLDENNQVKLCDFGLAVYEAPTQHAQIEADDDDVAGGSLAYASPEQVVSPRPIPSPSSDMWSLGVLLYALVSGQLPFRDVYDVRLQQQILKGDFVMPDCPSEVQVLLRHLLCKNPAERYTIQQVLQSPWLSS</sequence>
<dbReference type="PANTHER" id="PTHR24346">
    <property type="entry name" value="MAP/MICROTUBULE AFFINITY-REGULATING KINASE"/>
    <property type="match status" value="1"/>
</dbReference>
<evidence type="ECO:0000313" key="7">
    <source>
        <dbReference type="EMBL" id="ORY93535.1"/>
    </source>
</evidence>
<dbReference type="EMBL" id="MCGN01000009">
    <property type="protein sequence ID" value="ORY93535.1"/>
    <property type="molecule type" value="Genomic_DNA"/>
</dbReference>
<dbReference type="OrthoDB" id="4062651at2759"/>
<dbReference type="STRING" id="13706.A0A1X2H575"/>
<dbReference type="PANTHER" id="PTHR24346:SF76">
    <property type="entry name" value="NON-SPECIFIC SERINE_THREONINE PROTEIN KINASE"/>
    <property type="match status" value="1"/>
</dbReference>
<dbReference type="InterPro" id="IPR011009">
    <property type="entry name" value="Kinase-like_dom_sf"/>
</dbReference>
<dbReference type="GO" id="GO:0035556">
    <property type="term" value="P:intracellular signal transduction"/>
    <property type="evidence" value="ECO:0007669"/>
    <property type="project" value="TreeGrafter"/>
</dbReference>